<evidence type="ECO:0000256" key="2">
    <source>
        <dbReference type="ARBA" id="ARBA00022670"/>
    </source>
</evidence>
<dbReference type="FunFam" id="3.10.250.10:FF:000001">
    <property type="entry name" value="Lysyl oxidase 4 isoform X1"/>
    <property type="match status" value="1"/>
</dbReference>
<evidence type="ECO:0000256" key="5">
    <source>
        <dbReference type="ARBA" id="ARBA00022737"/>
    </source>
</evidence>
<evidence type="ECO:0000256" key="7">
    <source>
        <dbReference type="ARBA" id="ARBA00022825"/>
    </source>
</evidence>
<dbReference type="GO" id="GO:0016020">
    <property type="term" value="C:membrane"/>
    <property type="evidence" value="ECO:0007669"/>
    <property type="project" value="UniProtKB-SubCell"/>
</dbReference>
<sequence>QGYEVRRRMTLVVRQVLTTLTRADVGVCAKRCLDTLLCRGFMYSEASKQCHLSSNDVAASGLTSSDEEEFYELRSRRAACGMRFRCHNERCVTRDKLCDGVDTCGDNSDEADCSLSTKHELKLVGGQGPHEGNIQVKVDGEWGYVCDDGFGFEAADLVCRSLGYPAAQVFTRNNKFGSNDSAWRRSRPKFWLDKLSCTGHENSLFQCPSSGLGVHDCGATEIAGVVCRTTATLCATDQFQCGTPRLHTCVSRTQVCDEAKDCFDGSDEAPSLCDDVGVTRLITTSSHLTGTTAGTVYIKHFGRWGTVCDDGFDETHAKVVCRSLGYESGWAVPYPRAFFGRGTGDIILDEPGCKGGESWLGECLGVVWGLTDCDHAEDVGVLCSDEMEVRLSNGPTANSGRVEVKLSGQWGTICDDDFDDYEAKVVCGMLGYHGDAVAHKQGRYGQGTGPVWLDSMDCLGTESDLRLCKKSQPGASDCTHSEDAAVTCYSVRRGRINIGLQTALPDGCGQRPDSSSSFLIDNFAKIIGGSTQQPLEQPWLVSLQLR</sequence>
<evidence type="ECO:0000256" key="6">
    <source>
        <dbReference type="ARBA" id="ARBA00022801"/>
    </source>
</evidence>
<evidence type="ECO:0000256" key="9">
    <source>
        <dbReference type="ARBA" id="ARBA00023136"/>
    </source>
</evidence>
<feature type="non-terminal residue" evidence="16">
    <location>
        <position position="546"/>
    </location>
</feature>
<keyword evidence="17" id="KW-1185">Reference proteome</keyword>
<evidence type="ECO:0000313" key="17">
    <source>
        <dbReference type="Proteomes" id="UP001445076"/>
    </source>
</evidence>
<dbReference type="SMART" id="SM00202">
    <property type="entry name" value="SR"/>
    <property type="match status" value="3"/>
</dbReference>
<dbReference type="SMART" id="SM00192">
    <property type="entry name" value="LDLa"/>
    <property type="match status" value="2"/>
</dbReference>
<protein>
    <submittedName>
        <fullName evidence="16">Uncharacterized protein</fullName>
    </submittedName>
</protein>
<feature type="domain" description="SRCR" evidence="14">
    <location>
        <begin position="279"/>
        <end position="384"/>
    </location>
</feature>
<comment type="caution">
    <text evidence="16">The sequence shown here is derived from an EMBL/GenBank/DDBJ whole genome shotgun (WGS) entry which is preliminary data.</text>
</comment>
<dbReference type="PROSITE" id="PS50287">
    <property type="entry name" value="SRCR_2"/>
    <property type="match status" value="3"/>
</dbReference>
<feature type="domain" description="Apple" evidence="15">
    <location>
        <begin position="1"/>
        <end position="75"/>
    </location>
</feature>
<evidence type="ECO:0000256" key="13">
    <source>
        <dbReference type="PROSITE-ProRule" id="PRU00196"/>
    </source>
</evidence>
<evidence type="ECO:0000256" key="1">
    <source>
        <dbReference type="ARBA" id="ARBA00004167"/>
    </source>
</evidence>
<feature type="disulfide bond" evidence="13">
    <location>
        <begin position="353"/>
        <end position="363"/>
    </location>
</feature>
<dbReference type="Pfam" id="PF00530">
    <property type="entry name" value="SRCR"/>
    <property type="match status" value="3"/>
</dbReference>
<feature type="disulfide bond" evidence="12">
    <location>
        <begin position="98"/>
        <end position="113"/>
    </location>
</feature>
<dbReference type="SUPFAM" id="SSF57424">
    <property type="entry name" value="LDL receptor-like module"/>
    <property type="match status" value="2"/>
</dbReference>
<dbReference type="AlphaFoldDB" id="A0AAW0VXL4"/>
<dbReference type="GO" id="GO:0008236">
    <property type="term" value="F:serine-type peptidase activity"/>
    <property type="evidence" value="ECO:0007669"/>
    <property type="project" value="UniProtKB-KW"/>
</dbReference>
<feature type="disulfide bond" evidence="13">
    <location>
        <begin position="197"/>
        <end position="207"/>
    </location>
</feature>
<dbReference type="SUPFAM" id="SSF57414">
    <property type="entry name" value="Hairpin loop containing domain-like"/>
    <property type="match status" value="1"/>
</dbReference>
<evidence type="ECO:0000259" key="15">
    <source>
        <dbReference type="PROSITE" id="PS50948"/>
    </source>
</evidence>
<keyword evidence="9" id="KW-0472">Membrane</keyword>
<evidence type="ECO:0000313" key="16">
    <source>
        <dbReference type="EMBL" id="KAK8721857.1"/>
    </source>
</evidence>
<dbReference type="InterPro" id="IPR036055">
    <property type="entry name" value="LDL_receptor-like_sf"/>
</dbReference>
<keyword evidence="2" id="KW-0645">Protease</keyword>
<feature type="domain" description="SRCR" evidence="14">
    <location>
        <begin position="389"/>
        <end position="489"/>
    </location>
</feature>
<dbReference type="PROSITE" id="PS01209">
    <property type="entry name" value="LDLRA_1"/>
    <property type="match status" value="2"/>
</dbReference>
<evidence type="ECO:0000256" key="11">
    <source>
        <dbReference type="ARBA" id="ARBA00023180"/>
    </source>
</evidence>
<dbReference type="CDD" id="cd01099">
    <property type="entry name" value="PAN_AP_HGF"/>
    <property type="match status" value="1"/>
</dbReference>
<feature type="non-terminal residue" evidence="16">
    <location>
        <position position="1"/>
    </location>
</feature>
<feature type="disulfide bond" evidence="13">
    <location>
        <begin position="427"/>
        <end position="488"/>
    </location>
</feature>
<proteinExistence type="predicted"/>
<dbReference type="Proteomes" id="UP001445076">
    <property type="component" value="Unassembled WGS sequence"/>
</dbReference>
<dbReference type="InterPro" id="IPR001190">
    <property type="entry name" value="SRCR"/>
</dbReference>
<name>A0AAW0VXL4_CHEQU</name>
<dbReference type="FunFam" id="3.10.250.10:FF:000011">
    <property type="entry name" value="Scavenger receptor class A member 5"/>
    <property type="match status" value="1"/>
</dbReference>
<dbReference type="PRINTS" id="PR00258">
    <property type="entry name" value="SPERACTRCPTR"/>
</dbReference>
<dbReference type="PROSITE" id="PS00420">
    <property type="entry name" value="SRCR_1"/>
    <property type="match status" value="2"/>
</dbReference>
<feature type="disulfide bond" evidence="13">
    <location>
        <begin position="414"/>
        <end position="478"/>
    </location>
</feature>
<feature type="domain" description="SRCR" evidence="14">
    <location>
        <begin position="121"/>
        <end position="228"/>
    </location>
</feature>
<evidence type="ECO:0000256" key="3">
    <source>
        <dbReference type="ARBA" id="ARBA00022692"/>
    </source>
</evidence>
<evidence type="ECO:0000256" key="8">
    <source>
        <dbReference type="ARBA" id="ARBA00022989"/>
    </source>
</evidence>
<dbReference type="PROSITE" id="PS50948">
    <property type="entry name" value="PAN"/>
    <property type="match status" value="1"/>
</dbReference>
<evidence type="ECO:0000256" key="4">
    <source>
        <dbReference type="ARBA" id="ARBA00022729"/>
    </source>
</evidence>
<dbReference type="InterPro" id="IPR002172">
    <property type="entry name" value="LDrepeatLR_classA_rpt"/>
</dbReference>
<comment type="caution">
    <text evidence="13">Lacks conserved residue(s) required for the propagation of feature annotation.</text>
</comment>
<gene>
    <name evidence="16" type="ORF">OTU49_012611</name>
</gene>
<keyword evidence="11" id="KW-0325">Glycoprotein</keyword>
<dbReference type="Gene3D" id="4.10.400.10">
    <property type="entry name" value="Low-density Lipoprotein Receptor"/>
    <property type="match status" value="2"/>
</dbReference>
<dbReference type="PROSITE" id="PS50068">
    <property type="entry name" value="LDLRA_2"/>
    <property type="match status" value="2"/>
</dbReference>
<dbReference type="InterPro" id="IPR036772">
    <property type="entry name" value="SRCR-like_dom_sf"/>
</dbReference>
<dbReference type="FunFam" id="3.10.250.10:FF:000016">
    <property type="entry name" value="Scavenger receptor cysteine-rich protein type 12"/>
    <property type="match status" value="1"/>
</dbReference>
<dbReference type="EMBL" id="JARKIK010000098">
    <property type="protein sequence ID" value="KAK8721857.1"/>
    <property type="molecule type" value="Genomic_DNA"/>
</dbReference>
<keyword evidence="3" id="KW-0812">Transmembrane</keyword>
<dbReference type="PANTHER" id="PTHR19331">
    <property type="entry name" value="SCAVENGER RECEPTOR DOMAIN-CONTAINING"/>
    <property type="match status" value="1"/>
</dbReference>
<dbReference type="Pfam" id="PF00057">
    <property type="entry name" value="Ldl_recept_a"/>
    <property type="match status" value="2"/>
</dbReference>
<evidence type="ECO:0000256" key="12">
    <source>
        <dbReference type="PROSITE-ProRule" id="PRU00124"/>
    </source>
</evidence>
<dbReference type="InterPro" id="IPR003609">
    <property type="entry name" value="Pan_app"/>
</dbReference>
<feature type="disulfide bond" evidence="13">
    <location>
        <begin position="458"/>
        <end position="468"/>
    </location>
</feature>
<dbReference type="GO" id="GO:0006508">
    <property type="term" value="P:proteolysis"/>
    <property type="evidence" value="ECO:0007669"/>
    <property type="project" value="UniProtKB-KW"/>
</dbReference>
<keyword evidence="10 13" id="KW-1015">Disulfide bond</keyword>
<dbReference type="InterPro" id="IPR023415">
    <property type="entry name" value="LDLR_class-A_CS"/>
</dbReference>
<keyword evidence="5" id="KW-0677">Repeat</keyword>
<evidence type="ECO:0000256" key="10">
    <source>
        <dbReference type="ARBA" id="ARBA00023157"/>
    </source>
</evidence>
<dbReference type="Gene3D" id="3.10.250.10">
    <property type="entry name" value="SRCR-like domain"/>
    <property type="match status" value="3"/>
</dbReference>
<comment type="subcellular location">
    <subcellularLocation>
        <location evidence="1">Membrane</location>
        <topology evidence="1">Single-pass membrane protein</topology>
    </subcellularLocation>
</comment>
<keyword evidence="4" id="KW-0732">Signal</keyword>
<keyword evidence="8" id="KW-1133">Transmembrane helix</keyword>
<organism evidence="16 17">
    <name type="scientific">Cherax quadricarinatus</name>
    <name type="common">Australian red claw crayfish</name>
    <dbReference type="NCBI Taxonomy" id="27406"/>
    <lineage>
        <taxon>Eukaryota</taxon>
        <taxon>Metazoa</taxon>
        <taxon>Ecdysozoa</taxon>
        <taxon>Arthropoda</taxon>
        <taxon>Crustacea</taxon>
        <taxon>Multicrustacea</taxon>
        <taxon>Malacostraca</taxon>
        <taxon>Eumalacostraca</taxon>
        <taxon>Eucarida</taxon>
        <taxon>Decapoda</taxon>
        <taxon>Pleocyemata</taxon>
        <taxon>Astacidea</taxon>
        <taxon>Parastacoidea</taxon>
        <taxon>Parastacidae</taxon>
        <taxon>Cherax</taxon>
    </lineage>
</organism>
<dbReference type="Gene3D" id="3.50.4.10">
    <property type="entry name" value="Hepatocyte Growth Factor"/>
    <property type="match status" value="1"/>
</dbReference>
<keyword evidence="7" id="KW-0720">Serine protease</keyword>
<dbReference type="SUPFAM" id="SSF56487">
    <property type="entry name" value="SRCR-like"/>
    <property type="match status" value="3"/>
</dbReference>
<reference evidence="16 17" key="1">
    <citation type="journal article" date="2024" name="BMC Genomics">
        <title>Genome assembly of redclaw crayfish (Cherax quadricarinatus) provides insights into its immune adaptation and hypoxia tolerance.</title>
        <authorList>
            <person name="Liu Z."/>
            <person name="Zheng J."/>
            <person name="Li H."/>
            <person name="Fang K."/>
            <person name="Wang S."/>
            <person name="He J."/>
            <person name="Zhou D."/>
            <person name="Weng S."/>
            <person name="Chi M."/>
            <person name="Gu Z."/>
            <person name="He J."/>
            <person name="Li F."/>
            <person name="Wang M."/>
        </authorList>
    </citation>
    <scope>NUCLEOTIDE SEQUENCE [LARGE SCALE GENOMIC DNA]</scope>
    <source>
        <strain evidence="16">ZL_2023a</strain>
    </source>
</reference>
<evidence type="ECO:0000259" key="14">
    <source>
        <dbReference type="PROSITE" id="PS50287"/>
    </source>
</evidence>
<keyword evidence="6" id="KW-0378">Hydrolase</keyword>
<accession>A0AAW0VXL4</accession>
<dbReference type="PANTHER" id="PTHR19331:SF465">
    <property type="entry name" value="EGG PEPTIDE SPERACT RECEPTOR"/>
    <property type="match status" value="1"/>
</dbReference>
<feature type="disulfide bond" evidence="12">
    <location>
        <begin position="86"/>
        <end position="104"/>
    </location>
</feature>
<dbReference type="CDD" id="cd00112">
    <property type="entry name" value="LDLa"/>
    <property type="match status" value="2"/>
</dbReference>
<dbReference type="PRINTS" id="PR00261">
    <property type="entry name" value="LDLRECEPTOR"/>
</dbReference>
<dbReference type="Pfam" id="PF00024">
    <property type="entry name" value="PAN_1"/>
    <property type="match status" value="1"/>
</dbReference>